<evidence type="ECO:0000259" key="9">
    <source>
        <dbReference type="Pfam" id="PF03007"/>
    </source>
</evidence>
<evidence type="ECO:0000256" key="4">
    <source>
        <dbReference type="ARBA" id="ARBA00023315"/>
    </source>
</evidence>
<comment type="catalytic activity">
    <reaction evidence="6">
        <text>a long chain fatty alcohol + a fatty acyl-CoA = a long-chain alcohol wax ester + CoA</text>
        <dbReference type="Rhea" id="RHEA:38443"/>
        <dbReference type="ChEBI" id="CHEBI:17135"/>
        <dbReference type="ChEBI" id="CHEBI:57287"/>
        <dbReference type="ChEBI" id="CHEBI:77636"/>
        <dbReference type="ChEBI" id="CHEBI:235323"/>
        <dbReference type="EC" id="2.3.1.75"/>
    </reaction>
</comment>
<evidence type="ECO:0000313" key="11">
    <source>
        <dbReference type="EMBL" id="CAL8085192.1"/>
    </source>
</evidence>
<feature type="domain" description="O-acyltransferase WSD1-like N-terminal" evidence="9">
    <location>
        <begin position="126"/>
        <end position="242"/>
    </location>
</feature>
<dbReference type="EMBL" id="CAXLJM020000019">
    <property type="protein sequence ID" value="CAL8085192.1"/>
    <property type="molecule type" value="Genomic_DNA"/>
</dbReference>
<comment type="pathway">
    <text evidence="2">Lipid metabolism.</text>
</comment>
<dbReference type="PANTHER" id="PTHR31650:SF1">
    <property type="entry name" value="WAX ESTER SYNTHASE_DIACYLGLYCEROL ACYLTRANSFERASE 4-RELATED"/>
    <property type="match status" value="1"/>
</dbReference>
<evidence type="ECO:0000256" key="1">
    <source>
        <dbReference type="ARBA" id="ARBA00004771"/>
    </source>
</evidence>
<dbReference type="PANTHER" id="PTHR31650">
    <property type="entry name" value="O-ACYLTRANSFERASE (WSD1-LIKE) FAMILY PROTEIN"/>
    <property type="match status" value="1"/>
</dbReference>
<keyword evidence="8" id="KW-0472">Membrane</keyword>
<reference evidence="11 12" key="1">
    <citation type="submission" date="2024-08" db="EMBL/GenBank/DDBJ databases">
        <authorList>
            <person name="Cucini C."/>
            <person name="Frati F."/>
        </authorList>
    </citation>
    <scope>NUCLEOTIDE SEQUENCE [LARGE SCALE GENOMIC DNA]</scope>
</reference>
<dbReference type="InterPro" id="IPR009721">
    <property type="entry name" value="O-acyltransferase_WSD1_C"/>
</dbReference>
<keyword evidence="8" id="KW-0812">Transmembrane</keyword>
<evidence type="ECO:0000259" key="10">
    <source>
        <dbReference type="Pfam" id="PF06974"/>
    </source>
</evidence>
<keyword evidence="3" id="KW-0808">Transferase</keyword>
<evidence type="ECO:0000256" key="5">
    <source>
        <dbReference type="ARBA" id="ARBA00024360"/>
    </source>
</evidence>
<dbReference type="Pfam" id="PF03007">
    <property type="entry name" value="WS_DGAT_cat"/>
    <property type="match status" value="1"/>
</dbReference>
<evidence type="ECO:0000256" key="3">
    <source>
        <dbReference type="ARBA" id="ARBA00022679"/>
    </source>
</evidence>
<keyword evidence="8" id="KW-1133">Transmembrane helix</keyword>
<accession>A0ABP1Q390</accession>
<sequence length="510" mass="57554">MVMLSPLITLIKEGLILLHGLFVFLSLLILILLFTPIYIYRWCVIKYVACFHKSKFGKPIGSLGSLFAIELLPNFPASKAPKCVVGSKIIIDGHVTMQELEEMFYVKWIGNKELTSRYPEATQYVEKFMGFVFWKKDPYFKIENHLKILSLKGSTEAEMEEELCHLSEELLNKPFPHKRSPWEAYVVHNYKNDGLLKRSKTGELTLLILRMHHTFADGFSVMYAVIEGLLDTPLKDIALPNSKELGLTKLSEKVEFGLSFPLRFLRDLSEYSRGAFGEKTGFHRVDDRFPSRTLYGRPPDPFSVEKIRITKEKLGVSFTAVVLSVLASAMGKTLGGKRKPVEKLLTYIPLPLPGHPRELSNHATIVCFPLPTAPELDPVVRVKKLEANLTQAKRNTTPLMFLLLMKTLGSLFPFMIDILARNRVIPTGVSNFPGPGIEMRLNGKRGMEGDFFAGTLQGVTGVGFQVGSYQDCLRVSTVVDNQVMSKSEVKQMVSYVVEEFDKLYELAMKS</sequence>
<feature type="transmembrane region" description="Helical" evidence="8">
    <location>
        <begin position="16"/>
        <end position="39"/>
    </location>
</feature>
<evidence type="ECO:0000256" key="2">
    <source>
        <dbReference type="ARBA" id="ARBA00005189"/>
    </source>
</evidence>
<dbReference type="InterPro" id="IPR004255">
    <property type="entry name" value="O-acyltransferase_WSD1_N"/>
</dbReference>
<evidence type="ECO:0000313" key="12">
    <source>
        <dbReference type="Proteomes" id="UP001642540"/>
    </source>
</evidence>
<comment type="caution">
    <text evidence="11">The sequence shown here is derived from an EMBL/GenBank/DDBJ whole genome shotgun (WGS) entry which is preliminary data.</text>
</comment>
<feature type="transmembrane region" description="Helical" evidence="8">
    <location>
        <begin position="314"/>
        <end position="331"/>
    </location>
</feature>
<proteinExistence type="inferred from homology"/>
<comment type="similarity">
    <text evidence="5">In the N-terminal section; belongs to the long-chain O-acyltransferase family.</text>
</comment>
<keyword evidence="12" id="KW-1185">Reference proteome</keyword>
<organism evidence="11 12">
    <name type="scientific">Orchesella dallaii</name>
    <dbReference type="NCBI Taxonomy" id="48710"/>
    <lineage>
        <taxon>Eukaryota</taxon>
        <taxon>Metazoa</taxon>
        <taxon>Ecdysozoa</taxon>
        <taxon>Arthropoda</taxon>
        <taxon>Hexapoda</taxon>
        <taxon>Collembola</taxon>
        <taxon>Entomobryomorpha</taxon>
        <taxon>Entomobryoidea</taxon>
        <taxon>Orchesellidae</taxon>
        <taxon>Orchesellinae</taxon>
        <taxon>Orchesella</taxon>
    </lineage>
</organism>
<comment type="pathway">
    <text evidence="1">Glycerolipid metabolism; triacylglycerol biosynthesis.</text>
</comment>
<protein>
    <recommendedName>
        <fullName evidence="13">O-acyltransferase WSD1 C-terminal domain-containing protein</fullName>
    </recommendedName>
</protein>
<evidence type="ECO:0000256" key="7">
    <source>
        <dbReference type="ARBA" id="ARBA00048109"/>
    </source>
</evidence>
<feature type="domain" description="O-acyltransferase WSD1 C-terminal" evidence="10">
    <location>
        <begin position="360"/>
        <end position="503"/>
    </location>
</feature>
<keyword evidence="4" id="KW-0012">Acyltransferase</keyword>
<evidence type="ECO:0008006" key="13">
    <source>
        <dbReference type="Google" id="ProtNLM"/>
    </source>
</evidence>
<dbReference type="Proteomes" id="UP001642540">
    <property type="component" value="Unassembled WGS sequence"/>
</dbReference>
<comment type="catalytic activity">
    <reaction evidence="7">
        <text>an acyl-CoA + a 1,2-diacyl-sn-glycerol = a triacyl-sn-glycerol + CoA</text>
        <dbReference type="Rhea" id="RHEA:10868"/>
        <dbReference type="ChEBI" id="CHEBI:17815"/>
        <dbReference type="ChEBI" id="CHEBI:57287"/>
        <dbReference type="ChEBI" id="CHEBI:58342"/>
        <dbReference type="ChEBI" id="CHEBI:64615"/>
        <dbReference type="EC" id="2.3.1.20"/>
    </reaction>
</comment>
<name>A0ABP1Q390_9HEXA</name>
<dbReference type="Pfam" id="PF06974">
    <property type="entry name" value="WS_DGAT_C"/>
    <property type="match status" value="1"/>
</dbReference>
<dbReference type="InterPro" id="IPR045034">
    <property type="entry name" value="O-acyltransferase_WSD1-like"/>
</dbReference>
<gene>
    <name evidence="11" type="ORF">ODALV1_LOCUS6034</name>
</gene>
<evidence type="ECO:0000256" key="6">
    <source>
        <dbReference type="ARBA" id="ARBA00047604"/>
    </source>
</evidence>
<evidence type="ECO:0000256" key="8">
    <source>
        <dbReference type="SAM" id="Phobius"/>
    </source>
</evidence>